<keyword evidence="6" id="KW-0460">Magnesium</keyword>
<name>A0A9E7AEX5_9ACTO</name>
<sequence>MSTPWFNGPLLGFDTETTGVDPRHDRLVTAALVFRPASSDAPTRTQDTVSTWLANPGVEIPAGAMAVHGITNEVAITHGAPIEEVLEQLATHIVEALQASIPLVIFNASYDLTLMESELKRHGLATLTERLGGEPTPVLDPLVLDRELERWRKGKRKLENLIEVYGVENDERLHTAEVDVQATLDVLQTMALKHKQLAQLNLAEANTWQARSHAKWARSFNQWLSKTRPDAVPASESWPLDLG</sequence>
<dbReference type="NCBIfam" id="NF005927">
    <property type="entry name" value="PRK07942.1"/>
    <property type="match status" value="1"/>
</dbReference>
<dbReference type="KEGG" id="agh:M3I41_07370"/>
<dbReference type="InterPro" id="IPR040393">
    <property type="entry name" value="TREX1/2"/>
</dbReference>
<evidence type="ECO:0000256" key="2">
    <source>
        <dbReference type="ARBA" id="ARBA00022722"/>
    </source>
</evidence>
<dbReference type="PANTHER" id="PTHR13058">
    <property type="entry name" value="THREE PRIME REPAIR EXONUCLEASE 1, 2"/>
    <property type="match status" value="1"/>
</dbReference>
<dbReference type="Gene3D" id="3.30.420.10">
    <property type="entry name" value="Ribonuclease H-like superfamily/Ribonuclease H"/>
    <property type="match status" value="1"/>
</dbReference>
<dbReference type="PANTHER" id="PTHR13058:SF19">
    <property type="entry name" value="LD40940P"/>
    <property type="match status" value="1"/>
</dbReference>
<reference evidence="9" key="1">
    <citation type="submission" date="2022-05" db="EMBL/GenBank/DDBJ databases">
        <title>Using nanopore sequencing to obtain complete genomes from saliva samples.</title>
        <authorList>
            <person name="Baker J.L."/>
        </authorList>
    </citation>
    <scope>NUCLEOTIDE SEQUENCE</scope>
    <source>
        <strain evidence="9">JCVI-JB-Ag32</strain>
    </source>
</reference>
<dbReference type="SUPFAM" id="SSF53098">
    <property type="entry name" value="Ribonuclease H-like"/>
    <property type="match status" value="1"/>
</dbReference>
<dbReference type="GO" id="GO:0005737">
    <property type="term" value="C:cytoplasm"/>
    <property type="evidence" value="ECO:0007669"/>
    <property type="project" value="TreeGrafter"/>
</dbReference>
<organism evidence="9 10">
    <name type="scientific">Actinomyces graevenitzii</name>
    <dbReference type="NCBI Taxonomy" id="55565"/>
    <lineage>
        <taxon>Bacteria</taxon>
        <taxon>Bacillati</taxon>
        <taxon>Actinomycetota</taxon>
        <taxon>Actinomycetes</taxon>
        <taxon>Actinomycetales</taxon>
        <taxon>Actinomycetaceae</taxon>
        <taxon>Actinomyces</taxon>
    </lineage>
</organism>
<dbReference type="CDD" id="cd06127">
    <property type="entry name" value="DEDDh"/>
    <property type="match status" value="1"/>
</dbReference>
<protein>
    <submittedName>
        <fullName evidence="9">Exonuclease domain-containing protein</fullName>
    </submittedName>
</protein>
<feature type="domain" description="Exonuclease" evidence="8">
    <location>
        <begin position="9"/>
        <end position="196"/>
    </location>
</feature>
<dbReference type="InterPro" id="IPR012337">
    <property type="entry name" value="RNaseH-like_sf"/>
</dbReference>
<evidence type="ECO:0000256" key="4">
    <source>
        <dbReference type="ARBA" id="ARBA00022801"/>
    </source>
</evidence>
<dbReference type="GO" id="GO:0008296">
    <property type="term" value="F:3'-5'-DNA exonuclease activity"/>
    <property type="evidence" value="ECO:0007669"/>
    <property type="project" value="TreeGrafter"/>
</dbReference>
<comment type="similarity">
    <text evidence="7">Belongs to the exonuclease superfamily. TREX family.</text>
</comment>
<evidence type="ECO:0000259" key="8">
    <source>
        <dbReference type="SMART" id="SM00479"/>
    </source>
</evidence>
<dbReference type="Proteomes" id="UP000830236">
    <property type="component" value="Chromosome"/>
</dbReference>
<evidence type="ECO:0000256" key="7">
    <source>
        <dbReference type="ARBA" id="ARBA00025769"/>
    </source>
</evidence>
<dbReference type="Pfam" id="PF00929">
    <property type="entry name" value="RNase_T"/>
    <property type="match status" value="1"/>
</dbReference>
<dbReference type="GO" id="GO:0003676">
    <property type="term" value="F:nucleic acid binding"/>
    <property type="evidence" value="ECO:0007669"/>
    <property type="project" value="InterPro"/>
</dbReference>
<dbReference type="GO" id="GO:0006308">
    <property type="term" value="P:DNA catabolic process"/>
    <property type="evidence" value="ECO:0007669"/>
    <property type="project" value="TreeGrafter"/>
</dbReference>
<comment type="cofactor">
    <cofactor evidence="1">
        <name>Mg(2+)</name>
        <dbReference type="ChEBI" id="CHEBI:18420"/>
    </cofactor>
</comment>
<evidence type="ECO:0000256" key="3">
    <source>
        <dbReference type="ARBA" id="ARBA00022723"/>
    </source>
</evidence>
<evidence type="ECO:0000313" key="10">
    <source>
        <dbReference type="Proteomes" id="UP000830236"/>
    </source>
</evidence>
<keyword evidence="3" id="KW-0479">Metal-binding</keyword>
<keyword evidence="5 9" id="KW-0269">Exonuclease</keyword>
<dbReference type="SMART" id="SM00479">
    <property type="entry name" value="EXOIII"/>
    <property type="match status" value="1"/>
</dbReference>
<evidence type="ECO:0000313" key="9">
    <source>
        <dbReference type="EMBL" id="UQF79400.1"/>
    </source>
</evidence>
<keyword evidence="4" id="KW-0378">Hydrolase</keyword>
<dbReference type="InterPro" id="IPR013520">
    <property type="entry name" value="Ribonucl_H"/>
</dbReference>
<evidence type="ECO:0000256" key="5">
    <source>
        <dbReference type="ARBA" id="ARBA00022839"/>
    </source>
</evidence>
<dbReference type="EMBL" id="CP097095">
    <property type="protein sequence ID" value="UQF79400.1"/>
    <property type="molecule type" value="Genomic_DNA"/>
</dbReference>
<keyword evidence="2" id="KW-0540">Nuclease</keyword>
<evidence type="ECO:0000256" key="6">
    <source>
        <dbReference type="ARBA" id="ARBA00022842"/>
    </source>
</evidence>
<evidence type="ECO:0000256" key="1">
    <source>
        <dbReference type="ARBA" id="ARBA00001946"/>
    </source>
</evidence>
<proteinExistence type="inferred from homology"/>
<dbReference type="InterPro" id="IPR036397">
    <property type="entry name" value="RNaseH_sf"/>
</dbReference>
<gene>
    <name evidence="9" type="ORF">M3I41_07370</name>
</gene>
<dbReference type="GO" id="GO:0046872">
    <property type="term" value="F:metal ion binding"/>
    <property type="evidence" value="ECO:0007669"/>
    <property type="project" value="UniProtKB-KW"/>
</dbReference>
<accession>A0A9E7AEX5</accession>
<dbReference type="AlphaFoldDB" id="A0A9E7AEX5"/>